<dbReference type="InterPro" id="IPR029016">
    <property type="entry name" value="GAF-like_dom_sf"/>
</dbReference>
<dbReference type="InterPro" id="IPR016032">
    <property type="entry name" value="Sig_transdc_resp-reg_C-effctor"/>
</dbReference>
<keyword evidence="1" id="KW-0805">Transcription regulation</keyword>
<dbReference type="GO" id="GO:0006355">
    <property type="term" value="P:regulation of DNA-templated transcription"/>
    <property type="evidence" value="ECO:0007669"/>
    <property type="project" value="InterPro"/>
</dbReference>
<proteinExistence type="predicted"/>
<dbReference type="Pfam" id="PF00196">
    <property type="entry name" value="GerE"/>
    <property type="match status" value="1"/>
</dbReference>
<dbReference type="SMART" id="SM00421">
    <property type="entry name" value="HTH_LUXR"/>
    <property type="match status" value="1"/>
</dbReference>
<keyword evidence="3" id="KW-0804">Transcription</keyword>
<evidence type="ECO:0000313" key="5">
    <source>
        <dbReference type="EMBL" id="OXR40469.1"/>
    </source>
</evidence>
<keyword evidence="2" id="KW-0238">DNA-binding</keyword>
<keyword evidence="6" id="KW-1185">Reference proteome</keyword>
<dbReference type="InterPro" id="IPR000792">
    <property type="entry name" value="Tscrpt_reg_LuxR_C"/>
</dbReference>
<evidence type="ECO:0000256" key="2">
    <source>
        <dbReference type="ARBA" id="ARBA00023125"/>
    </source>
</evidence>
<dbReference type="Pfam" id="PF01590">
    <property type="entry name" value="GAF"/>
    <property type="match status" value="1"/>
</dbReference>
<evidence type="ECO:0000313" key="6">
    <source>
        <dbReference type="Proteomes" id="UP000215506"/>
    </source>
</evidence>
<dbReference type="InterPro" id="IPR003018">
    <property type="entry name" value="GAF"/>
</dbReference>
<dbReference type="PRINTS" id="PR00038">
    <property type="entry name" value="HTHLUXR"/>
</dbReference>
<evidence type="ECO:0000256" key="1">
    <source>
        <dbReference type="ARBA" id="ARBA00023015"/>
    </source>
</evidence>
<reference evidence="5 6" key="1">
    <citation type="submission" date="2017-07" db="EMBL/GenBank/DDBJ databases">
        <title>First draft Genome Sequence of Nocardia cerradoensis isolated from human infection.</title>
        <authorList>
            <person name="Carrasco G."/>
        </authorList>
    </citation>
    <scope>NUCLEOTIDE SEQUENCE [LARGE SCALE GENOMIC DNA]</scope>
    <source>
        <strain evidence="5 6">CNM20130759</strain>
    </source>
</reference>
<protein>
    <submittedName>
        <fullName evidence="5">HTH-type transcriptional activator RamA</fullName>
    </submittedName>
</protein>
<dbReference type="CDD" id="cd06170">
    <property type="entry name" value="LuxR_C_like"/>
    <property type="match status" value="1"/>
</dbReference>
<dbReference type="EMBL" id="NGAF01000031">
    <property type="protein sequence ID" value="OXR40469.1"/>
    <property type="molecule type" value="Genomic_DNA"/>
</dbReference>
<dbReference type="GO" id="GO:0003677">
    <property type="term" value="F:DNA binding"/>
    <property type="evidence" value="ECO:0007669"/>
    <property type="project" value="UniProtKB-KW"/>
</dbReference>
<accession>A0A231GV15</accession>
<feature type="domain" description="HTH luxR-type" evidence="4">
    <location>
        <begin position="225"/>
        <end position="290"/>
    </location>
</feature>
<dbReference type="Gene3D" id="1.10.10.10">
    <property type="entry name" value="Winged helix-like DNA-binding domain superfamily/Winged helix DNA-binding domain"/>
    <property type="match status" value="1"/>
</dbReference>
<dbReference type="RefSeq" id="WP_039780078.1">
    <property type="nucleotide sequence ID" value="NZ_JAAXOR010000002.1"/>
</dbReference>
<dbReference type="SUPFAM" id="SSF55781">
    <property type="entry name" value="GAF domain-like"/>
    <property type="match status" value="1"/>
</dbReference>
<dbReference type="PROSITE" id="PS50043">
    <property type="entry name" value="HTH_LUXR_2"/>
    <property type="match status" value="1"/>
</dbReference>
<evidence type="ECO:0000256" key="3">
    <source>
        <dbReference type="ARBA" id="ARBA00023163"/>
    </source>
</evidence>
<evidence type="ECO:0000259" key="4">
    <source>
        <dbReference type="PROSITE" id="PS50043"/>
    </source>
</evidence>
<organism evidence="5 6">
    <name type="scientific">Nocardia cerradoensis</name>
    <dbReference type="NCBI Taxonomy" id="85688"/>
    <lineage>
        <taxon>Bacteria</taxon>
        <taxon>Bacillati</taxon>
        <taxon>Actinomycetota</taxon>
        <taxon>Actinomycetes</taxon>
        <taxon>Mycobacteriales</taxon>
        <taxon>Nocardiaceae</taxon>
        <taxon>Nocardia</taxon>
    </lineage>
</organism>
<dbReference type="Gene3D" id="3.30.450.40">
    <property type="match status" value="1"/>
</dbReference>
<dbReference type="InterPro" id="IPR036388">
    <property type="entry name" value="WH-like_DNA-bd_sf"/>
</dbReference>
<comment type="caution">
    <text evidence="5">The sequence shown here is derived from an EMBL/GenBank/DDBJ whole genome shotgun (WGS) entry which is preliminary data.</text>
</comment>
<dbReference type="Proteomes" id="UP000215506">
    <property type="component" value="Unassembled WGS sequence"/>
</dbReference>
<gene>
    <name evidence="5" type="primary">ramA</name>
    <name evidence="5" type="ORF">B7C42_07407</name>
</gene>
<dbReference type="AlphaFoldDB" id="A0A231GV15"/>
<name>A0A231GV15_9NOCA</name>
<dbReference type="PANTHER" id="PTHR44688">
    <property type="entry name" value="DNA-BINDING TRANSCRIPTIONAL ACTIVATOR DEVR_DOSR"/>
    <property type="match status" value="1"/>
</dbReference>
<dbReference type="PANTHER" id="PTHR44688:SF16">
    <property type="entry name" value="DNA-BINDING TRANSCRIPTIONAL ACTIVATOR DEVR_DOSR"/>
    <property type="match status" value="1"/>
</dbReference>
<dbReference type="SUPFAM" id="SSF46894">
    <property type="entry name" value="C-terminal effector domain of the bipartite response regulators"/>
    <property type="match status" value="1"/>
</dbReference>
<sequence length="293" mass="31001">MAAADLLRPRDADALRAELRQVSALSGMPVVFGGEVCDGALILSEFFGTRTAAMRGLVVSPTSGVGGAAVASRRPTSVADYRAAATITHHYDAPVSMEGLRAVVGVPVVVDGSSRAVLYVASREPGPIGDRIAELVLRSSRRLAVELAVRDEVDRRLRLQAAARGNSEITTAPAPDTVVAEQLRDLHAEVRGIAQTLTDAEARKRLRAVSDTLVRLMGGSDDPVAADAAPGLSPRELDVLSYVALGCTNSEAAQRLSLRPETVKSYLRSAMTKLGAHTRHEAVVRARRCGLLP</sequence>